<keyword evidence="6" id="KW-0808">Transferase</keyword>
<keyword evidence="11 14" id="KW-1133">Transmembrane helix</keyword>
<dbReference type="InterPro" id="IPR010559">
    <property type="entry name" value="Sig_transdc_His_kin_internal"/>
</dbReference>
<keyword evidence="7 14" id="KW-0812">Transmembrane</keyword>
<dbReference type="SUPFAM" id="SSF55874">
    <property type="entry name" value="ATPase domain of HSP90 chaperone/DNA topoisomerase II/histidine kinase"/>
    <property type="match status" value="1"/>
</dbReference>
<dbReference type="PANTHER" id="PTHR34220">
    <property type="entry name" value="SENSOR HISTIDINE KINASE YPDA"/>
    <property type="match status" value="1"/>
</dbReference>
<feature type="domain" description="Signal transduction histidine kinase internal region" evidence="16">
    <location>
        <begin position="314"/>
        <end position="390"/>
    </location>
</feature>
<dbReference type="Pfam" id="PF06580">
    <property type="entry name" value="His_kinase"/>
    <property type="match status" value="1"/>
</dbReference>
<keyword evidence="5" id="KW-0597">Phosphoprotein</keyword>
<evidence type="ECO:0000256" key="8">
    <source>
        <dbReference type="ARBA" id="ARBA00022741"/>
    </source>
</evidence>
<dbReference type="Gene3D" id="3.30.565.10">
    <property type="entry name" value="Histidine kinase-like ATPase, C-terminal domain"/>
    <property type="match status" value="1"/>
</dbReference>
<feature type="domain" description="Histidine kinase/HSP90-like ATPase" evidence="15">
    <location>
        <begin position="410"/>
        <end position="511"/>
    </location>
</feature>
<evidence type="ECO:0000259" key="16">
    <source>
        <dbReference type="Pfam" id="PF06580"/>
    </source>
</evidence>
<organism evidence="17 18">
    <name type="scientific">Staphylococcus canis</name>
    <dbReference type="NCBI Taxonomy" id="2724942"/>
    <lineage>
        <taxon>Bacteria</taxon>
        <taxon>Bacillati</taxon>
        <taxon>Bacillota</taxon>
        <taxon>Bacilli</taxon>
        <taxon>Bacillales</taxon>
        <taxon>Staphylococcaceae</taxon>
        <taxon>Staphylococcus</taxon>
    </lineage>
</organism>
<protein>
    <recommendedName>
        <fullName evidence="3">histidine kinase</fullName>
        <ecNumber evidence="3">2.7.13.3</ecNumber>
    </recommendedName>
</protein>
<proteinExistence type="predicted"/>
<dbReference type="Pfam" id="PF02518">
    <property type="entry name" value="HATPase_c"/>
    <property type="match status" value="1"/>
</dbReference>
<evidence type="ECO:0000256" key="3">
    <source>
        <dbReference type="ARBA" id="ARBA00012438"/>
    </source>
</evidence>
<dbReference type="EC" id="2.7.13.3" evidence="3"/>
<keyword evidence="12" id="KW-0902">Two-component regulatory system</keyword>
<dbReference type="GO" id="GO:0016301">
    <property type="term" value="F:kinase activity"/>
    <property type="evidence" value="ECO:0007669"/>
    <property type="project" value="UniProtKB-KW"/>
</dbReference>
<comment type="catalytic activity">
    <reaction evidence="1">
        <text>ATP + protein L-histidine = ADP + protein N-phospho-L-histidine.</text>
        <dbReference type="EC" id="2.7.13.3"/>
    </reaction>
</comment>
<evidence type="ECO:0000256" key="12">
    <source>
        <dbReference type="ARBA" id="ARBA00023012"/>
    </source>
</evidence>
<evidence type="ECO:0000256" key="6">
    <source>
        <dbReference type="ARBA" id="ARBA00022679"/>
    </source>
</evidence>
<sequence length="518" mass="61327">MTPYKPYRRQLRRSLYASTIFPVFLVLIIGLVSFYAVYIWIEHRTMHHHIHTSQMDIQHTTQQIDTFFEKERSIFEHLDLNDNQDITVVKRELLDFIHQQPVTLYYDLSNDQQSFTNNYEQFNTQHMYLLKHQRLSFKNGIYELNLYMAHTPLFKKMKKEERQFALIIDAYDNIVYTNDDRFNVGDKFERPQFGFLNEAVTLNNHQHQFIIYKDIHETLEDGMTLLLIMSIVLILLVLLGYVSANKMAQRQTEDIEAIIQKIDAAQHRKLGHYTPLKHHSELEAINHYIYDLFDSNEQLIKSIAHTEHRLRDIQLKEIERQFQPHFLFNTMQTIQYLIPLSPKAAQNVVQQLSQMLRYVLRTKSRTVTIAEELKYIQQYVAIQNIRFDDMIQLKIEASEKTLHYTIGKMMLQPLVENAIKHGRDEGTLHITIRLTPNRHNLFITVCDNGLGMSASRLQDVRASLYTDVFETAHLGLNHLHHRAMMQYGTQSRLHVFSKSQHGTLICYRIPISRRDEDV</sequence>
<feature type="transmembrane region" description="Helical" evidence="14">
    <location>
        <begin position="223"/>
        <end position="242"/>
    </location>
</feature>
<keyword evidence="8" id="KW-0547">Nucleotide-binding</keyword>
<evidence type="ECO:0000256" key="14">
    <source>
        <dbReference type="SAM" id="Phobius"/>
    </source>
</evidence>
<evidence type="ECO:0000256" key="1">
    <source>
        <dbReference type="ARBA" id="ARBA00000085"/>
    </source>
</evidence>
<keyword evidence="9 17" id="KW-0418">Kinase</keyword>
<keyword evidence="10" id="KW-0067">ATP-binding</keyword>
<evidence type="ECO:0000256" key="9">
    <source>
        <dbReference type="ARBA" id="ARBA00022777"/>
    </source>
</evidence>
<evidence type="ECO:0000256" key="11">
    <source>
        <dbReference type="ARBA" id="ARBA00022989"/>
    </source>
</evidence>
<keyword evidence="13 14" id="KW-0472">Membrane</keyword>
<evidence type="ECO:0000256" key="2">
    <source>
        <dbReference type="ARBA" id="ARBA00004651"/>
    </source>
</evidence>
<dbReference type="EMBL" id="JABANU010000008">
    <property type="protein sequence ID" value="MBI5974829.1"/>
    <property type="molecule type" value="Genomic_DNA"/>
</dbReference>
<accession>A0ABS0T7V4</accession>
<feature type="transmembrane region" description="Helical" evidence="14">
    <location>
        <begin position="20"/>
        <end position="41"/>
    </location>
</feature>
<dbReference type="InterPro" id="IPR050640">
    <property type="entry name" value="Bact_2-comp_sensor_kinase"/>
</dbReference>
<evidence type="ECO:0000256" key="4">
    <source>
        <dbReference type="ARBA" id="ARBA00022475"/>
    </source>
</evidence>
<keyword evidence="4" id="KW-1003">Cell membrane</keyword>
<keyword evidence="18" id="KW-1185">Reference proteome</keyword>
<evidence type="ECO:0000256" key="10">
    <source>
        <dbReference type="ARBA" id="ARBA00022840"/>
    </source>
</evidence>
<dbReference type="RefSeq" id="WP_198617614.1">
    <property type="nucleotide sequence ID" value="NZ_JABANU010000008.1"/>
</dbReference>
<name>A0ABS0T7V4_9STAP</name>
<evidence type="ECO:0000313" key="17">
    <source>
        <dbReference type="EMBL" id="MBI5974829.1"/>
    </source>
</evidence>
<evidence type="ECO:0000256" key="13">
    <source>
        <dbReference type="ARBA" id="ARBA00023136"/>
    </source>
</evidence>
<gene>
    <name evidence="17" type="ORF">HHH54_04335</name>
</gene>
<reference evidence="17 18" key="1">
    <citation type="submission" date="2020-04" db="EMBL/GenBank/DDBJ databases">
        <title>Staphylococcus species from domestic dog.</title>
        <authorList>
            <person name="Paterson G.K."/>
        </authorList>
    </citation>
    <scope>NUCLEOTIDE SEQUENCE [LARGE SCALE GENOMIC DNA]</scope>
    <source>
        <strain evidence="17 18">H16/1A</strain>
    </source>
</reference>
<evidence type="ECO:0000313" key="18">
    <source>
        <dbReference type="Proteomes" id="UP000751852"/>
    </source>
</evidence>
<evidence type="ECO:0000256" key="7">
    <source>
        <dbReference type="ARBA" id="ARBA00022692"/>
    </source>
</evidence>
<dbReference type="PANTHER" id="PTHR34220:SF11">
    <property type="entry name" value="SENSOR PROTEIN KINASE HPTS"/>
    <property type="match status" value="1"/>
</dbReference>
<evidence type="ECO:0000256" key="5">
    <source>
        <dbReference type="ARBA" id="ARBA00022553"/>
    </source>
</evidence>
<dbReference type="InterPro" id="IPR036890">
    <property type="entry name" value="HATPase_C_sf"/>
</dbReference>
<evidence type="ECO:0000259" key="15">
    <source>
        <dbReference type="Pfam" id="PF02518"/>
    </source>
</evidence>
<dbReference type="Proteomes" id="UP000751852">
    <property type="component" value="Unassembled WGS sequence"/>
</dbReference>
<comment type="caution">
    <text evidence="17">The sequence shown here is derived from an EMBL/GenBank/DDBJ whole genome shotgun (WGS) entry which is preliminary data.</text>
</comment>
<dbReference type="InterPro" id="IPR003594">
    <property type="entry name" value="HATPase_dom"/>
</dbReference>
<comment type="subcellular location">
    <subcellularLocation>
        <location evidence="2">Cell membrane</location>
        <topology evidence="2">Multi-pass membrane protein</topology>
    </subcellularLocation>
</comment>